<comment type="caution">
    <text evidence="1">The sequence shown here is derived from an EMBL/GenBank/DDBJ whole genome shotgun (WGS) entry which is preliminary data.</text>
</comment>
<dbReference type="EMBL" id="JAGRRH010000015">
    <property type="protein sequence ID" value="KAG7357484.1"/>
    <property type="molecule type" value="Genomic_DNA"/>
</dbReference>
<gene>
    <name evidence="1" type="ORF">IV203_002172</name>
</gene>
<protein>
    <submittedName>
        <fullName evidence="1">Uncharacterized protein</fullName>
    </submittedName>
</protein>
<dbReference type="Proteomes" id="UP000693970">
    <property type="component" value="Unassembled WGS sequence"/>
</dbReference>
<dbReference type="OrthoDB" id="7552853at2759"/>
<organism evidence="1 2">
    <name type="scientific">Nitzschia inconspicua</name>
    <dbReference type="NCBI Taxonomy" id="303405"/>
    <lineage>
        <taxon>Eukaryota</taxon>
        <taxon>Sar</taxon>
        <taxon>Stramenopiles</taxon>
        <taxon>Ochrophyta</taxon>
        <taxon>Bacillariophyta</taxon>
        <taxon>Bacillariophyceae</taxon>
        <taxon>Bacillariophycidae</taxon>
        <taxon>Bacillariales</taxon>
        <taxon>Bacillariaceae</taxon>
        <taxon>Nitzschia</taxon>
    </lineage>
</organism>
<sequence length="134" mass="15747">MECRFHRFVDNRYSPFLYSPFAIHSEEPVPGMDRLFEGLVNGRYPPFLYRRFARPEDPLPRSFNEKFNRLLFNIDLSGNGLNGKEPKKPRGSQQLTNGDYEEHLEVCLAIASKNKQALAPLRERLQAKLHRQNW</sequence>
<reference evidence="1" key="1">
    <citation type="journal article" date="2021" name="Sci. Rep.">
        <title>Diploid genomic architecture of Nitzschia inconspicua, an elite biomass production diatom.</title>
        <authorList>
            <person name="Oliver A."/>
            <person name="Podell S."/>
            <person name="Pinowska A."/>
            <person name="Traller J.C."/>
            <person name="Smith S.R."/>
            <person name="McClure R."/>
            <person name="Beliaev A."/>
            <person name="Bohutskyi P."/>
            <person name="Hill E.A."/>
            <person name="Rabines A."/>
            <person name="Zheng H."/>
            <person name="Allen L.Z."/>
            <person name="Kuo A."/>
            <person name="Grigoriev I.V."/>
            <person name="Allen A.E."/>
            <person name="Hazlebeck D."/>
            <person name="Allen E.E."/>
        </authorList>
    </citation>
    <scope>NUCLEOTIDE SEQUENCE</scope>
    <source>
        <strain evidence="1">Hildebrandi</strain>
    </source>
</reference>
<keyword evidence="2" id="KW-1185">Reference proteome</keyword>
<dbReference type="AlphaFoldDB" id="A0A9K3L7V8"/>
<accession>A0A9K3L7V8</accession>
<evidence type="ECO:0000313" key="1">
    <source>
        <dbReference type="EMBL" id="KAG7357484.1"/>
    </source>
</evidence>
<evidence type="ECO:0000313" key="2">
    <source>
        <dbReference type="Proteomes" id="UP000693970"/>
    </source>
</evidence>
<proteinExistence type="predicted"/>
<name>A0A9K3L7V8_9STRA</name>
<reference evidence="1" key="2">
    <citation type="submission" date="2021-04" db="EMBL/GenBank/DDBJ databases">
        <authorList>
            <person name="Podell S."/>
        </authorList>
    </citation>
    <scope>NUCLEOTIDE SEQUENCE</scope>
    <source>
        <strain evidence="1">Hildebrandi</strain>
    </source>
</reference>